<dbReference type="InterPro" id="IPR036757">
    <property type="entry name" value="TFR-like_dimer_dom_sf"/>
</dbReference>
<dbReference type="Pfam" id="PF03171">
    <property type="entry name" value="2OG-FeII_Oxy"/>
    <property type="match status" value="1"/>
</dbReference>
<dbReference type="FunFam" id="3.50.30.30:FF:000008">
    <property type="entry name" value="Glutamate carboxypeptidase 2"/>
    <property type="match status" value="1"/>
</dbReference>
<accession>A0A8J2I6L1</accession>
<dbReference type="PROSITE" id="PS51471">
    <property type="entry name" value="FE2OG_OXY"/>
    <property type="match status" value="1"/>
</dbReference>
<evidence type="ECO:0000256" key="2">
    <source>
        <dbReference type="SAM" id="MobiDB-lite"/>
    </source>
</evidence>
<dbReference type="Proteomes" id="UP000676310">
    <property type="component" value="Unassembled WGS sequence"/>
</dbReference>
<comment type="caution">
    <text evidence="4">The sequence shown here is derived from an EMBL/GenBank/DDBJ whole genome shotgun (WGS) entry which is preliminary data.</text>
</comment>
<dbReference type="InterPro" id="IPR039373">
    <property type="entry name" value="Peptidase_M28B"/>
</dbReference>
<dbReference type="GO" id="GO:0004180">
    <property type="term" value="F:carboxypeptidase activity"/>
    <property type="evidence" value="ECO:0007669"/>
    <property type="project" value="TreeGrafter"/>
</dbReference>
<organism evidence="4 5">
    <name type="scientific">Alternaria atra</name>
    <dbReference type="NCBI Taxonomy" id="119953"/>
    <lineage>
        <taxon>Eukaryota</taxon>
        <taxon>Fungi</taxon>
        <taxon>Dikarya</taxon>
        <taxon>Ascomycota</taxon>
        <taxon>Pezizomycotina</taxon>
        <taxon>Dothideomycetes</taxon>
        <taxon>Pleosporomycetidae</taxon>
        <taxon>Pleosporales</taxon>
        <taxon>Pleosporineae</taxon>
        <taxon>Pleosporaceae</taxon>
        <taxon>Alternaria</taxon>
        <taxon>Alternaria sect. Ulocladioides</taxon>
    </lineage>
</organism>
<sequence>MAPVTEIPRRVEWNGKQVPVYPMETIDFSAILSQEPAELEKLLQCCKDEGFFYLDLNNVDGRRFIDDHQELLKLMHRFFDSPLEVKNEYGLIAPHLGYEPVGSRNGVLEDTRDGYEMVKVSRDEIQRESPHIPRNIKNSGDLKVLENAISGNNIIGKAILAALSTAFGLTGAARFENLHRNHRPSTSTLSMMHYIPSNPAKDGNVGHQKHTDISSLTVLFTEQWGLQVRPPGSKEFGFVEPKKGQAIINVGDSLRFASGHTFQSCIHRVVPYNYSEHRYSVAYFLRAEDETMFQDSEGRFVTARTWHDEKFLAFLASPADQAAAPSSMLLGGMQEDETDVYSLPQPKPVAADATKSSAVEVTAVENDGLNMALTQDVYLDYPIHRSLSLDYGNGSTYHATLEEEILEEDKPTGDADRVPAFHGYSGSGNASAEYIYVGRASQEDFKCLLALNITLEGKIALAKYGGPFRGLKVKNAQAFGMIGAVIFTDPGDDRNMTAKNYATYPDGPARNPTSIQKGSVMDLSTYPGDPTTPGYPSKEGVKREEKKTVPKIPSLPISWIEAKPLLTALNGYGVGAKTVNRPNWVGGIDGVDYNTGPSKAVLSISNIMRDEINWIHNAIGIVNGTNEDEVVIVGNHHDSWMIGGAADPHSGSAILIELAKAFDALLKTGWKPKRTIVLCSWDAEEYGLVGSTEWVEEYIPWLESSVVSYLNIDVGIAGTIPDFGATPDLHALTTSTARKVIWPHDQNRTLYDVWEEMTGEIDTLGAQSDYTAFVHRAGISAIDMGTTRAPLDPIYHTHSNFDSYHWMTKFADPGFVMHKAIGQFLTLMLYRLVDDAVVPLEPANYGVEMRAWLGELEGVVKEVNATAMIDLGELEDSVAVFEDAARKFNAARDMAVSSNSSLLIRELNHKARDIGSGFVSQGGLPGREFYRHLVFAPGVDTGYAPVTYPGVTEAVAAGNLTLAKEFVAKTAKAILAAADILY</sequence>
<dbReference type="InterPro" id="IPR005123">
    <property type="entry name" value="Oxoglu/Fe-dep_dioxygenase_dom"/>
</dbReference>
<dbReference type="CDD" id="cd02121">
    <property type="entry name" value="PA_GCPII_like"/>
    <property type="match status" value="1"/>
</dbReference>
<dbReference type="SUPFAM" id="SSF52025">
    <property type="entry name" value="PA domain"/>
    <property type="match status" value="1"/>
</dbReference>
<dbReference type="InterPro" id="IPR027443">
    <property type="entry name" value="IPNS-like_sf"/>
</dbReference>
<reference evidence="4" key="1">
    <citation type="submission" date="2021-05" db="EMBL/GenBank/DDBJ databases">
        <authorList>
            <person name="Stam R."/>
        </authorList>
    </citation>
    <scope>NUCLEOTIDE SEQUENCE</scope>
    <source>
        <strain evidence="4">CS162</strain>
    </source>
</reference>
<dbReference type="Pfam" id="PF04253">
    <property type="entry name" value="TFR_dimer"/>
    <property type="match status" value="1"/>
</dbReference>
<dbReference type="RefSeq" id="XP_043172521.1">
    <property type="nucleotide sequence ID" value="XM_043316586.1"/>
</dbReference>
<evidence type="ECO:0000259" key="3">
    <source>
        <dbReference type="PROSITE" id="PS51471"/>
    </source>
</evidence>
<dbReference type="InterPro" id="IPR046450">
    <property type="entry name" value="PA_dom_sf"/>
</dbReference>
<dbReference type="Pfam" id="PF02225">
    <property type="entry name" value="PA"/>
    <property type="match status" value="1"/>
</dbReference>
<dbReference type="InterPro" id="IPR003137">
    <property type="entry name" value="PA_domain"/>
</dbReference>
<protein>
    <recommendedName>
        <fullName evidence="3">Fe2OG dioxygenase domain-containing protein</fullName>
    </recommendedName>
</protein>
<keyword evidence="5" id="KW-1185">Reference proteome</keyword>
<evidence type="ECO:0000313" key="4">
    <source>
        <dbReference type="EMBL" id="CAG5178941.1"/>
    </source>
</evidence>
<gene>
    <name evidence="4" type="ORF">ALTATR162_LOCUS8953</name>
</gene>
<dbReference type="InterPro" id="IPR044861">
    <property type="entry name" value="IPNS-like_FE2OG_OXY"/>
</dbReference>
<dbReference type="SUPFAM" id="SSF47672">
    <property type="entry name" value="Transferrin receptor-like dimerisation domain"/>
    <property type="match status" value="1"/>
</dbReference>
<comment type="similarity">
    <text evidence="1">Belongs to the peptidase M28 family. M28B subfamily.</text>
</comment>
<feature type="compositionally biased region" description="Low complexity" evidence="2">
    <location>
        <begin position="525"/>
        <end position="536"/>
    </location>
</feature>
<dbReference type="SUPFAM" id="SSF51197">
    <property type="entry name" value="Clavaminate synthase-like"/>
    <property type="match status" value="1"/>
</dbReference>
<name>A0A8J2I6L1_9PLEO</name>
<proteinExistence type="inferred from homology"/>
<dbReference type="GeneID" id="67021120"/>
<dbReference type="EMBL" id="CAJRGZ010000023">
    <property type="protein sequence ID" value="CAG5178941.1"/>
    <property type="molecule type" value="Genomic_DNA"/>
</dbReference>
<dbReference type="CDD" id="cd08022">
    <property type="entry name" value="M28_PSMA_like"/>
    <property type="match status" value="1"/>
</dbReference>
<dbReference type="InterPro" id="IPR007365">
    <property type="entry name" value="TFR-like_dimer_dom"/>
</dbReference>
<dbReference type="Pfam" id="PF14226">
    <property type="entry name" value="DIOX_N"/>
    <property type="match status" value="1"/>
</dbReference>
<dbReference type="InterPro" id="IPR026992">
    <property type="entry name" value="DIOX_N"/>
</dbReference>
<dbReference type="PANTHER" id="PTHR10404">
    <property type="entry name" value="N-ACETYLATED-ALPHA-LINKED ACIDIC DIPEPTIDASE"/>
    <property type="match status" value="1"/>
</dbReference>
<dbReference type="FunFam" id="3.40.630.10:FF:000101">
    <property type="entry name" value="N-acetylated alpha-linked acidic dipeptidase like 1"/>
    <property type="match status" value="1"/>
</dbReference>
<evidence type="ECO:0000256" key="1">
    <source>
        <dbReference type="ARBA" id="ARBA00005634"/>
    </source>
</evidence>
<feature type="region of interest" description="Disordered" evidence="2">
    <location>
        <begin position="525"/>
        <end position="547"/>
    </location>
</feature>
<dbReference type="Gene3D" id="3.50.30.30">
    <property type="match status" value="1"/>
</dbReference>
<dbReference type="Pfam" id="PF04389">
    <property type="entry name" value="Peptidase_M28"/>
    <property type="match status" value="1"/>
</dbReference>
<dbReference type="Gene3D" id="2.60.120.330">
    <property type="entry name" value="B-lactam Antibiotic, Isopenicillin N Synthase, Chain"/>
    <property type="match status" value="1"/>
</dbReference>
<dbReference type="GO" id="GO:0044283">
    <property type="term" value="P:small molecule biosynthetic process"/>
    <property type="evidence" value="ECO:0007669"/>
    <property type="project" value="UniProtKB-ARBA"/>
</dbReference>
<dbReference type="PANTHER" id="PTHR10404:SF46">
    <property type="entry name" value="VACUOLAR PROTEIN SORTING-ASSOCIATED PROTEIN 70"/>
    <property type="match status" value="1"/>
</dbReference>
<dbReference type="Gene3D" id="1.20.930.40">
    <property type="entry name" value="Transferrin receptor-like, dimerisation domain"/>
    <property type="match status" value="1"/>
</dbReference>
<dbReference type="Gene3D" id="3.40.630.10">
    <property type="entry name" value="Zn peptidases"/>
    <property type="match status" value="1"/>
</dbReference>
<dbReference type="OrthoDB" id="5841748at2759"/>
<dbReference type="SUPFAM" id="SSF53187">
    <property type="entry name" value="Zn-dependent exopeptidases"/>
    <property type="match status" value="1"/>
</dbReference>
<dbReference type="AlphaFoldDB" id="A0A8J2I6L1"/>
<evidence type="ECO:0000313" key="5">
    <source>
        <dbReference type="Proteomes" id="UP000676310"/>
    </source>
</evidence>
<feature type="domain" description="Fe2OG dioxygenase" evidence="3">
    <location>
        <begin position="184"/>
        <end position="287"/>
    </location>
</feature>
<dbReference type="InterPro" id="IPR007484">
    <property type="entry name" value="Peptidase_M28"/>
</dbReference>